<evidence type="ECO:0000256" key="6">
    <source>
        <dbReference type="ARBA" id="ARBA00023163"/>
    </source>
</evidence>
<reference evidence="13" key="1">
    <citation type="journal article" date="2021" name="Evol. Appl.">
        <title>The genome of the Pyrenean desman and the effects of bottlenecks and inbreeding on the genomic landscape of an endangered species.</title>
        <authorList>
            <person name="Escoda L."/>
            <person name="Castresana J."/>
        </authorList>
    </citation>
    <scope>NUCLEOTIDE SEQUENCE</scope>
    <source>
        <strain evidence="13">IBE-C5619</strain>
    </source>
</reference>
<comment type="function">
    <text evidence="8">Component of the Mediator complex, a coactivator involved in the regulated transcription of nearly all RNA polymerase II-dependent genes. Mediator functions as a bridge to convey information from gene-specific regulatory proteins to the basal RNA polymerase II transcription machinery. Mediator is recruited to promoters by direct interactions with regulatory proteins and serves as a scaffold for the assembly of a functional preinitiation complex with RNA polymerase II and the general transcription factors.</text>
</comment>
<evidence type="ECO:0000259" key="11">
    <source>
        <dbReference type="Pfam" id="PF11235"/>
    </source>
</evidence>
<feature type="non-terminal residue" evidence="13">
    <location>
        <position position="1"/>
    </location>
</feature>
<dbReference type="OrthoDB" id="7690434at2759"/>
<keyword evidence="6 8" id="KW-0804">Transcription</keyword>
<feature type="compositionally biased region" description="Low complexity" evidence="9">
    <location>
        <begin position="833"/>
        <end position="842"/>
    </location>
</feature>
<feature type="domain" description="Mediator complex subunit Med25 PTOV" evidence="10">
    <location>
        <begin position="1075"/>
        <end position="1136"/>
    </location>
</feature>
<dbReference type="GO" id="GO:0016592">
    <property type="term" value="C:mediator complex"/>
    <property type="evidence" value="ECO:0007669"/>
    <property type="project" value="UniProtKB-UniRule"/>
</dbReference>
<feature type="compositionally biased region" description="Pro residues" evidence="9">
    <location>
        <begin position="403"/>
        <end position="416"/>
    </location>
</feature>
<feature type="compositionally biased region" description="Low complexity" evidence="9">
    <location>
        <begin position="1362"/>
        <end position="1371"/>
    </location>
</feature>
<feature type="compositionally biased region" description="Gly residues" evidence="9">
    <location>
        <begin position="1258"/>
        <end position="1273"/>
    </location>
</feature>
<feature type="compositionally biased region" description="Pro residues" evidence="9">
    <location>
        <begin position="783"/>
        <end position="805"/>
    </location>
</feature>
<evidence type="ECO:0000256" key="2">
    <source>
        <dbReference type="ARBA" id="ARBA00009102"/>
    </source>
</evidence>
<feature type="domain" description="Mediator complex subunit Med25 PTOV" evidence="10">
    <location>
        <begin position="471"/>
        <end position="638"/>
    </location>
</feature>
<feature type="compositionally biased region" description="Pro residues" evidence="9">
    <location>
        <begin position="707"/>
        <end position="726"/>
    </location>
</feature>
<comment type="caution">
    <text evidence="13">The sequence shown here is derived from an EMBL/GenBank/DDBJ whole genome shotgun (WGS) entry which is preliminary data.</text>
</comment>
<comment type="similarity">
    <text evidence="2 8">Belongs to the Mediator complex subunit 25 family.</text>
</comment>
<dbReference type="InterPro" id="IPR021394">
    <property type="entry name" value="Med25_PTOV"/>
</dbReference>
<dbReference type="SUPFAM" id="SSF53300">
    <property type="entry name" value="vWA-like"/>
    <property type="match status" value="1"/>
</dbReference>
<feature type="region of interest" description="Disordered" evidence="9">
    <location>
        <begin position="1396"/>
        <end position="1438"/>
    </location>
</feature>
<evidence type="ECO:0000259" key="12">
    <source>
        <dbReference type="Pfam" id="PF11265"/>
    </source>
</evidence>
<feature type="region of interest" description="Disordered" evidence="9">
    <location>
        <begin position="640"/>
        <end position="842"/>
    </location>
</feature>
<dbReference type="InterPro" id="IPR038196">
    <property type="entry name" value="Med25_PTOV_sf"/>
</dbReference>
<accession>A0A8J6AHF5</accession>
<feature type="region of interest" description="Disordered" evidence="9">
    <location>
        <begin position="373"/>
        <end position="464"/>
    </location>
</feature>
<comment type="subcellular location">
    <subcellularLocation>
        <location evidence="1 8">Nucleus</location>
    </subcellularLocation>
</comment>
<dbReference type="PANTHER" id="PTHR12433">
    <property type="entry name" value="MEDIATOR OF RNA POLYMERASE II TRANSCRIPTION SUBUNIT 25"/>
    <property type="match status" value="1"/>
</dbReference>
<dbReference type="Pfam" id="PF11235">
    <property type="entry name" value="Med25_SD1"/>
    <property type="match status" value="1"/>
</dbReference>
<feature type="compositionally biased region" description="Low complexity" evidence="9">
    <location>
        <begin position="327"/>
        <end position="336"/>
    </location>
</feature>
<feature type="compositionally biased region" description="Pro residues" evidence="9">
    <location>
        <begin position="312"/>
        <end position="326"/>
    </location>
</feature>
<evidence type="ECO:0000256" key="5">
    <source>
        <dbReference type="ARBA" id="ARBA00023159"/>
    </source>
</evidence>
<feature type="compositionally biased region" description="Pro residues" evidence="9">
    <location>
        <begin position="765"/>
        <end position="775"/>
    </location>
</feature>
<feature type="non-terminal residue" evidence="13">
    <location>
        <position position="1438"/>
    </location>
</feature>
<dbReference type="Gene3D" id="2.40.290.30">
    <property type="entry name" value="Mediator complex subunit 25, ACID domain"/>
    <property type="match status" value="4"/>
</dbReference>
<feature type="region of interest" description="Disordered" evidence="9">
    <location>
        <begin position="23"/>
        <end position="42"/>
    </location>
</feature>
<feature type="compositionally biased region" description="Basic residues" evidence="9">
    <location>
        <begin position="1403"/>
        <end position="1417"/>
    </location>
</feature>
<keyword evidence="14" id="KW-1185">Reference proteome</keyword>
<dbReference type="PANTHER" id="PTHR12433:SF10">
    <property type="entry name" value="MEDIATOR OF RNA POLYMERASE II TRANSCRIPTION SUBUNIT 25"/>
    <property type="match status" value="1"/>
</dbReference>
<evidence type="ECO:0000259" key="10">
    <source>
        <dbReference type="Pfam" id="PF11232"/>
    </source>
</evidence>
<dbReference type="Proteomes" id="UP000700334">
    <property type="component" value="Unassembled WGS sequence"/>
</dbReference>
<evidence type="ECO:0000256" key="7">
    <source>
        <dbReference type="ARBA" id="ARBA00023242"/>
    </source>
</evidence>
<evidence type="ECO:0000256" key="4">
    <source>
        <dbReference type="ARBA" id="ARBA00023015"/>
    </source>
</evidence>
<dbReference type="GO" id="GO:0045944">
    <property type="term" value="P:positive regulation of transcription by RNA polymerase II"/>
    <property type="evidence" value="ECO:0007669"/>
    <property type="project" value="TreeGrafter"/>
</dbReference>
<evidence type="ECO:0000313" key="14">
    <source>
        <dbReference type="Proteomes" id="UP000700334"/>
    </source>
</evidence>
<feature type="domain" description="Mediator complex subunit Med25 PTOV" evidence="10">
    <location>
        <begin position="877"/>
        <end position="1025"/>
    </location>
</feature>
<feature type="region of interest" description="Disordered" evidence="9">
    <location>
        <begin position="307"/>
        <end position="347"/>
    </location>
</feature>
<feature type="domain" description="Mediator complex subunit Med25 synapsin 1" evidence="11">
    <location>
        <begin position="308"/>
        <end position="457"/>
    </location>
</feature>
<feature type="domain" description="Mediator of RNA polymerase II transcription subunit 25 von Willebrand factor type A" evidence="12">
    <location>
        <begin position="89"/>
        <end position="300"/>
    </location>
</feature>
<protein>
    <recommendedName>
        <fullName evidence="3 8">Mediator of RNA polymerase II transcription subunit 25</fullName>
    </recommendedName>
</protein>
<feature type="region of interest" description="Disordered" evidence="9">
    <location>
        <begin position="1313"/>
        <end position="1380"/>
    </location>
</feature>
<feature type="compositionally biased region" description="Low complexity" evidence="9">
    <location>
        <begin position="689"/>
        <end position="706"/>
    </location>
</feature>
<feature type="compositionally biased region" description="Low complexity" evidence="9">
    <location>
        <begin position="442"/>
        <end position="464"/>
    </location>
</feature>
<proteinExistence type="inferred from homology"/>
<dbReference type="EMBL" id="JAGFMF010011469">
    <property type="protein sequence ID" value="KAG8521441.1"/>
    <property type="molecule type" value="Genomic_DNA"/>
</dbReference>
<feature type="compositionally biased region" description="Pro residues" evidence="9">
    <location>
        <begin position="744"/>
        <end position="756"/>
    </location>
</feature>
<gene>
    <name evidence="13" type="ORF">J0S82_017975</name>
</gene>
<feature type="compositionally biased region" description="Pro residues" evidence="9">
    <location>
        <begin position="818"/>
        <end position="832"/>
    </location>
</feature>
<dbReference type="InterPro" id="IPR021419">
    <property type="entry name" value="Mediator_Med25_VWA"/>
</dbReference>
<dbReference type="GO" id="GO:0005667">
    <property type="term" value="C:transcription regulator complex"/>
    <property type="evidence" value="ECO:0007669"/>
    <property type="project" value="UniProtKB-UniRule"/>
</dbReference>
<evidence type="ECO:0000256" key="9">
    <source>
        <dbReference type="SAM" id="MobiDB-lite"/>
    </source>
</evidence>
<sequence length="1438" mass="152711">HRRGPLLPLWHLRLLSANEDRDRAKAARVPRTNMASGTSAAARSCPARLRALRRRGGAPSAVAAAAVAAATSRVMVPGSEGPARAGGLVADVVFVIEGTANLGPYFEGLRKHYLLPAIEYFNGGPPAETDFGGDYGGTQYSLVVFNTVDCAPESYVQCHAPTSSAYEFVTWLDGIKFMGGGGESCSLIAEGLSTALQLFDDFRKMREQIGQTHRVCLLICNSPPYLLPAVESTTYSGYTTESLVQKIGEQGIHFSIVSPRKLPALRLLFEKAAPPALLEPLQPPSDVSQDPRHMVLVRGLVLPVGGGSAPGPLQPKQPVPLPPAPPSGATLSAAPQQPLPPVPQQYQVPGNLSAAQVAAQNAVEAAKNQKAGLGPRFSPINPLQQAAPGVGPPFSQAAAPQLTPGPPGAPKPPPASQPSLVSTVAPGPGLAPSSQPGASSMTGTVPPGGVTGPSAAQLGAPALGGQQSVSNKLLAWSGVLEWQEKPKPASVDASTKLTRSLPCQVYVNHGENLKTEQWPQKLIMQLIPQQLLTTLGPLFRNSRMVQFHFTNKDLESLKGLYRIMGNGFALGPRGGPPVPRCAASPQAGCVHFPHTAPCEVRVLMLLYSSKKKIFMGLIPYDQSGFVNGIRQVITNHKQVQQQKLEQQQRGMGAQQAPPGLGPILEDQTRPSQNLLQLRPPQPQPQGTVGASAASGQSQPQSAAQAPPGGPQGPPGAAPGPPPPGPILRPQNPGANPQLRSLLLNPPPPQTGVPPPQASLHHLQPPGAPTLLPPPHQGLGQPQLGPPLLHPPPTQPWPAQLPPRAPLPGQMLLSGGPRGPVPQPGLQPSPPGPAAAADPGPLGPAHGARVFGALGPIGPSSPGLALGGLAVGEHRLSNKLLAWSGVLEWQEKRRPYSDAAAKLKRALPCQAYVNQGENLETDQWPQKLIMQLIPQQLLTTLGPLFRNSQLAQFHFTNRDCDSLKGLCRIMGNGFAGCMLFPHISPCEVRVLMLLYSSKKKIFMGLIPYDQSGFVNAIRQVITTRKQVLAGRPAPRVGPWCAQAGPGLSGGARAWLPPGPSHLPLLPRRRWARIVNNKFLAWSGVMEWQEPRPEPNSRSKRWLPSHVYVNQGEILRTEQWPRKLYMQLIPQQLLVSCGAACVGGGAEQRPRPPQTTLVPLFRNSRLVQFHFTKDLETLKSLCRIMDNGFAGCVHFSYKASCEVRVLMLLYSSEKKIFIGLIPHDQGGFVTGIRRVLATQQQALQRSLEQEQQQRGVRGQRWGGGGAGMGGRGGLGGGWGGGRVWWGGGGRRLSPTLPLTPPVSLSFRWGASGPLGLGPPGVTDEAPAQTGKWPHGRRAAWGGGSGSDCERGSGDATGEPEDSPDPLLKSLSSPCRGPGPASHEMRRALREAFIGGAAQPSENWRYRRSSRGSRRSRKGISRISEKPSASVGASNCFLVDT</sequence>
<evidence type="ECO:0000256" key="3">
    <source>
        <dbReference type="ARBA" id="ARBA00019694"/>
    </source>
</evidence>
<feature type="region of interest" description="Disordered" evidence="9">
    <location>
        <begin position="1247"/>
        <end position="1273"/>
    </location>
</feature>
<keyword evidence="4 8" id="KW-0805">Transcription regulation</keyword>
<keyword evidence="7 8" id="KW-0539">Nucleus</keyword>
<comment type="subunit">
    <text evidence="8">Component of the Mediator complex.</text>
</comment>
<feature type="compositionally biased region" description="Low complexity" evidence="9">
    <location>
        <begin position="1247"/>
        <end position="1257"/>
    </location>
</feature>
<feature type="compositionally biased region" description="Polar residues" evidence="9">
    <location>
        <begin position="432"/>
        <end position="441"/>
    </location>
</feature>
<keyword evidence="5" id="KW-0010">Activator</keyword>
<organism evidence="13 14">
    <name type="scientific">Galemys pyrenaicus</name>
    <name type="common">Iberian desman</name>
    <name type="synonym">Pyrenean desman</name>
    <dbReference type="NCBI Taxonomy" id="202257"/>
    <lineage>
        <taxon>Eukaryota</taxon>
        <taxon>Metazoa</taxon>
        <taxon>Chordata</taxon>
        <taxon>Craniata</taxon>
        <taxon>Vertebrata</taxon>
        <taxon>Euteleostomi</taxon>
        <taxon>Mammalia</taxon>
        <taxon>Eutheria</taxon>
        <taxon>Laurasiatheria</taxon>
        <taxon>Eulipotyphla</taxon>
        <taxon>Talpidae</taxon>
        <taxon>Galemys</taxon>
    </lineage>
</organism>
<dbReference type="Pfam" id="PF11265">
    <property type="entry name" value="Med25_VWA"/>
    <property type="match status" value="1"/>
</dbReference>
<evidence type="ECO:0000256" key="8">
    <source>
        <dbReference type="RuleBase" id="RU369088"/>
    </source>
</evidence>
<dbReference type="InterPro" id="IPR036465">
    <property type="entry name" value="vWFA_dom_sf"/>
</dbReference>
<name>A0A8J6AHF5_GALPY</name>
<dbReference type="Pfam" id="PF11232">
    <property type="entry name" value="Med25"/>
    <property type="match status" value="4"/>
</dbReference>
<feature type="domain" description="Mediator complex subunit Med25 PTOV" evidence="10">
    <location>
        <begin position="1155"/>
        <end position="1239"/>
    </location>
</feature>
<evidence type="ECO:0000256" key="1">
    <source>
        <dbReference type="ARBA" id="ARBA00004123"/>
    </source>
</evidence>
<dbReference type="InterPro" id="IPR021397">
    <property type="entry name" value="Mediator_Med25_SD1"/>
</dbReference>
<dbReference type="FunFam" id="2.40.290.30:FF:000001">
    <property type="entry name" value="Mediator of RNA polymerase II transcription subunit 25"/>
    <property type="match status" value="2"/>
</dbReference>
<evidence type="ECO:0000313" key="13">
    <source>
        <dbReference type="EMBL" id="KAG8521441.1"/>
    </source>
</evidence>